<feature type="transmembrane region" description="Helical" evidence="6">
    <location>
        <begin position="40"/>
        <end position="61"/>
    </location>
</feature>
<organism evidence="8 9">
    <name type="scientific">Candidatus Portnoybacteria bacterium RIFCSPHIGHO2_12_FULL_38_9</name>
    <dbReference type="NCBI Taxonomy" id="1801997"/>
    <lineage>
        <taxon>Bacteria</taxon>
        <taxon>Candidatus Portnoyibacteriota</taxon>
    </lineage>
</organism>
<evidence type="ECO:0000259" key="7">
    <source>
        <dbReference type="Pfam" id="PF10646"/>
    </source>
</evidence>
<dbReference type="STRING" id="1801997.A3J64_01745"/>
<evidence type="ECO:0000256" key="6">
    <source>
        <dbReference type="SAM" id="Phobius"/>
    </source>
</evidence>
<evidence type="ECO:0000256" key="4">
    <source>
        <dbReference type="ARBA" id="ARBA00022989"/>
    </source>
</evidence>
<feature type="transmembrane region" description="Helical" evidence="6">
    <location>
        <begin position="99"/>
        <end position="119"/>
    </location>
</feature>
<dbReference type="PANTHER" id="PTHR10057:SF0">
    <property type="entry name" value="TRANSLOCATOR PROTEIN"/>
    <property type="match status" value="1"/>
</dbReference>
<accession>A0A1G2FH99</accession>
<dbReference type="Gene3D" id="1.20.1260.100">
    <property type="entry name" value="TspO/MBR protein"/>
    <property type="match status" value="1"/>
</dbReference>
<reference evidence="8 9" key="1">
    <citation type="journal article" date="2016" name="Nat. Commun.">
        <title>Thousands of microbial genomes shed light on interconnected biogeochemical processes in an aquifer system.</title>
        <authorList>
            <person name="Anantharaman K."/>
            <person name="Brown C.T."/>
            <person name="Hug L.A."/>
            <person name="Sharon I."/>
            <person name="Castelle C.J."/>
            <person name="Probst A.J."/>
            <person name="Thomas B.C."/>
            <person name="Singh A."/>
            <person name="Wilkins M.J."/>
            <person name="Karaoz U."/>
            <person name="Brodie E.L."/>
            <person name="Williams K.H."/>
            <person name="Hubbard S.S."/>
            <person name="Banfield J.F."/>
        </authorList>
    </citation>
    <scope>NUCLEOTIDE SEQUENCE [LARGE SCALE GENOMIC DNA]</scope>
</reference>
<keyword evidence="4 6" id="KW-1133">Transmembrane helix</keyword>
<sequence length="327" mass="36815">MIIAVGVCELVGVVGWIFTVSAIPTWYVGFVKPALNPPSWVFGPVWTMLYFLMGIAVFLIWKKGFERKDVKMALGIFSVQLFLNAIWSIIFFGLKSPGWAFIDIILLWLVILGTIIVFYKISRPATWLLLPYIFWVSFAGYLNYSIWILNQAKPVACAMDAKLCLDGSYVSRIPPACDFAMCPPEALCEEGVCPETRTVKLYYYNYELDKDELGNIACSKNGLVAIEREIPITQTPIQDAIKLLLLGELAEEERAQGIETEYPLKGFSLKGTSLKDGVLTLEFNDSKNKTVGGACRVGILWFQIEATAKQFSEVRQVRFLPEEIFQP</sequence>
<feature type="domain" description="GerMN" evidence="7">
    <location>
        <begin position="202"/>
        <end position="320"/>
    </location>
</feature>
<gene>
    <name evidence="8" type="ORF">A3J64_01745</name>
</gene>
<feature type="transmembrane region" description="Helical" evidence="6">
    <location>
        <begin position="126"/>
        <end position="149"/>
    </location>
</feature>
<dbReference type="CDD" id="cd15904">
    <property type="entry name" value="TSPO_MBR"/>
    <property type="match status" value="1"/>
</dbReference>
<dbReference type="Pfam" id="PF03073">
    <property type="entry name" value="TspO_MBR"/>
    <property type="match status" value="1"/>
</dbReference>
<dbReference type="InterPro" id="IPR019606">
    <property type="entry name" value="GerMN"/>
</dbReference>
<dbReference type="InterPro" id="IPR038330">
    <property type="entry name" value="TspO/MBR-related_sf"/>
</dbReference>
<evidence type="ECO:0000313" key="9">
    <source>
        <dbReference type="Proteomes" id="UP000177061"/>
    </source>
</evidence>
<keyword evidence="5 6" id="KW-0472">Membrane</keyword>
<dbReference type="InterPro" id="IPR004307">
    <property type="entry name" value="TspO_MBR"/>
</dbReference>
<dbReference type="Proteomes" id="UP000177061">
    <property type="component" value="Unassembled WGS sequence"/>
</dbReference>
<evidence type="ECO:0000256" key="5">
    <source>
        <dbReference type="ARBA" id="ARBA00023136"/>
    </source>
</evidence>
<feature type="transmembrane region" description="Helical" evidence="6">
    <location>
        <begin position="73"/>
        <end position="93"/>
    </location>
</feature>
<dbReference type="PANTHER" id="PTHR10057">
    <property type="entry name" value="PERIPHERAL-TYPE BENZODIAZEPINE RECEPTOR"/>
    <property type="match status" value="1"/>
</dbReference>
<name>A0A1G2FH99_9BACT</name>
<dbReference type="AlphaFoldDB" id="A0A1G2FH99"/>
<dbReference type="FunFam" id="1.20.1260.100:FF:000001">
    <property type="entry name" value="translocator protein 2"/>
    <property type="match status" value="1"/>
</dbReference>
<evidence type="ECO:0000313" key="8">
    <source>
        <dbReference type="EMBL" id="OGZ37416.1"/>
    </source>
</evidence>
<keyword evidence="3 6" id="KW-0812">Transmembrane</keyword>
<comment type="subcellular location">
    <subcellularLocation>
        <location evidence="1">Membrane</location>
        <topology evidence="1">Multi-pass membrane protein</topology>
    </subcellularLocation>
</comment>
<dbReference type="EMBL" id="MHNB01000008">
    <property type="protein sequence ID" value="OGZ37416.1"/>
    <property type="molecule type" value="Genomic_DNA"/>
</dbReference>
<dbReference type="GO" id="GO:0033013">
    <property type="term" value="P:tetrapyrrole metabolic process"/>
    <property type="evidence" value="ECO:0007669"/>
    <property type="project" value="UniProtKB-ARBA"/>
</dbReference>
<comment type="similarity">
    <text evidence="2">Belongs to the TspO/BZRP family.</text>
</comment>
<dbReference type="GO" id="GO:0016020">
    <property type="term" value="C:membrane"/>
    <property type="evidence" value="ECO:0007669"/>
    <property type="project" value="UniProtKB-SubCell"/>
</dbReference>
<proteinExistence type="inferred from homology"/>
<evidence type="ECO:0000256" key="2">
    <source>
        <dbReference type="ARBA" id="ARBA00007524"/>
    </source>
</evidence>
<dbReference type="Pfam" id="PF10646">
    <property type="entry name" value="Germane"/>
    <property type="match status" value="1"/>
</dbReference>
<feature type="transmembrane region" description="Helical" evidence="6">
    <location>
        <begin position="7"/>
        <end position="28"/>
    </location>
</feature>
<comment type="caution">
    <text evidence="8">The sequence shown here is derived from an EMBL/GenBank/DDBJ whole genome shotgun (WGS) entry which is preliminary data.</text>
</comment>
<evidence type="ECO:0000256" key="1">
    <source>
        <dbReference type="ARBA" id="ARBA00004141"/>
    </source>
</evidence>
<evidence type="ECO:0000256" key="3">
    <source>
        <dbReference type="ARBA" id="ARBA00022692"/>
    </source>
</evidence>
<protein>
    <recommendedName>
        <fullName evidence="7">GerMN domain-containing protein</fullName>
    </recommendedName>
</protein>